<dbReference type="PANTHER" id="PTHR31042:SF122">
    <property type="entry name" value="CORE-2_I-BRANCHING ENZYME"/>
    <property type="match status" value="1"/>
</dbReference>
<dbReference type="GO" id="GO:0016757">
    <property type="term" value="F:glycosyltransferase activity"/>
    <property type="evidence" value="ECO:0007669"/>
    <property type="project" value="UniProtKB-KW"/>
</dbReference>
<dbReference type="InterPro" id="IPR003406">
    <property type="entry name" value="Glyco_trans_14"/>
</dbReference>
<protein>
    <submittedName>
        <fullName evidence="6">Core-2/I-Branching enzyme</fullName>
    </submittedName>
</protein>
<keyword evidence="4" id="KW-0472">Membrane</keyword>
<organism evidence="6 7">
    <name type="scientific">Musa troglodytarum</name>
    <name type="common">fe'i banana</name>
    <dbReference type="NCBI Taxonomy" id="320322"/>
    <lineage>
        <taxon>Eukaryota</taxon>
        <taxon>Viridiplantae</taxon>
        <taxon>Streptophyta</taxon>
        <taxon>Embryophyta</taxon>
        <taxon>Tracheophyta</taxon>
        <taxon>Spermatophyta</taxon>
        <taxon>Magnoliopsida</taxon>
        <taxon>Liliopsida</taxon>
        <taxon>Zingiberales</taxon>
        <taxon>Musaceae</taxon>
        <taxon>Musa</taxon>
    </lineage>
</organism>
<gene>
    <name evidence="6" type="ORF">MUK42_31904</name>
</gene>
<evidence type="ECO:0000256" key="1">
    <source>
        <dbReference type="ARBA" id="ARBA00004606"/>
    </source>
</evidence>
<dbReference type="InterPro" id="IPR044174">
    <property type="entry name" value="BC10-like"/>
</dbReference>
<dbReference type="Proteomes" id="UP001055439">
    <property type="component" value="Chromosome 4"/>
</dbReference>
<keyword evidence="5" id="KW-0325">Glycoprotein</keyword>
<sequence>MSSKNNSGSSNSASTHALSTLGMMTVSQWLEVSCRVAVIVINDTTVYPKFDRLCGEMIMQHEHYFHTVLTVKATHIFEPVTFGMKDTTEKLLQKINEEHECFHNDKATVVCFLFAAGLPGEKVL</sequence>
<keyword evidence="3" id="KW-0808">Transferase</keyword>
<name>A0A9E7FLP7_9LILI</name>
<evidence type="ECO:0000256" key="4">
    <source>
        <dbReference type="ARBA" id="ARBA00023136"/>
    </source>
</evidence>
<evidence type="ECO:0000313" key="6">
    <source>
        <dbReference type="EMBL" id="URD98554.1"/>
    </source>
</evidence>
<dbReference type="EMBL" id="CP097506">
    <property type="protein sequence ID" value="URD98554.1"/>
    <property type="molecule type" value="Genomic_DNA"/>
</dbReference>
<evidence type="ECO:0000313" key="7">
    <source>
        <dbReference type="Proteomes" id="UP001055439"/>
    </source>
</evidence>
<evidence type="ECO:0000256" key="5">
    <source>
        <dbReference type="ARBA" id="ARBA00023180"/>
    </source>
</evidence>
<dbReference type="GO" id="GO:0016020">
    <property type="term" value="C:membrane"/>
    <property type="evidence" value="ECO:0007669"/>
    <property type="project" value="UniProtKB-SubCell"/>
</dbReference>
<accession>A0A9E7FLP7</accession>
<evidence type="ECO:0000256" key="3">
    <source>
        <dbReference type="ARBA" id="ARBA00022679"/>
    </source>
</evidence>
<comment type="subcellular location">
    <subcellularLocation>
        <location evidence="1">Membrane</location>
        <topology evidence="1">Single-pass type II membrane protein</topology>
    </subcellularLocation>
</comment>
<dbReference type="AlphaFoldDB" id="A0A9E7FLP7"/>
<proteinExistence type="predicted"/>
<dbReference type="Pfam" id="PF02485">
    <property type="entry name" value="Branch"/>
    <property type="match status" value="1"/>
</dbReference>
<evidence type="ECO:0000256" key="2">
    <source>
        <dbReference type="ARBA" id="ARBA00022676"/>
    </source>
</evidence>
<reference evidence="6" key="1">
    <citation type="submission" date="2022-05" db="EMBL/GenBank/DDBJ databases">
        <title>The Musa troglodytarum L. genome provides insights into the mechanism of non-climacteric behaviour and enrichment of carotenoids.</title>
        <authorList>
            <person name="Wang J."/>
        </authorList>
    </citation>
    <scope>NUCLEOTIDE SEQUENCE</scope>
    <source>
        <tissue evidence="6">Leaf</tissue>
    </source>
</reference>
<keyword evidence="7" id="KW-1185">Reference proteome</keyword>
<dbReference type="PANTHER" id="PTHR31042">
    <property type="entry name" value="CORE-2/I-BRANCHING BETA-1,6-N-ACETYLGLUCOSAMINYLTRANSFERASE FAMILY PROTEIN-RELATED"/>
    <property type="match status" value="1"/>
</dbReference>
<keyword evidence="2" id="KW-0328">Glycosyltransferase</keyword>